<dbReference type="InterPro" id="IPR000821">
    <property type="entry name" value="Ala_racemase"/>
</dbReference>
<dbReference type="SMART" id="SM01005">
    <property type="entry name" value="Ala_racemase_C"/>
    <property type="match status" value="1"/>
</dbReference>
<evidence type="ECO:0000256" key="8">
    <source>
        <dbReference type="ARBA" id="ARBA00037912"/>
    </source>
</evidence>
<evidence type="ECO:0000256" key="5">
    <source>
        <dbReference type="ARBA" id="ARBA00013089"/>
    </source>
</evidence>
<comment type="function">
    <text evidence="9">Catalyzes the interconversion of L-alanine and D-alanine. May also act on other amino acids.</text>
</comment>
<dbReference type="CDD" id="cd06827">
    <property type="entry name" value="PLPDE_III_AR_proteobact"/>
    <property type="match status" value="1"/>
</dbReference>
<evidence type="ECO:0000256" key="6">
    <source>
        <dbReference type="ARBA" id="ARBA00022898"/>
    </source>
</evidence>
<dbReference type="PANTHER" id="PTHR30511:SF4">
    <property type="entry name" value="ALANINE RACEMASE, BIOSYNTHETIC"/>
    <property type="match status" value="1"/>
</dbReference>
<evidence type="ECO:0000256" key="11">
    <source>
        <dbReference type="PIRSR" id="PIRSR600821-52"/>
    </source>
</evidence>
<evidence type="ECO:0000313" key="13">
    <source>
        <dbReference type="EMBL" id="MCG7979361.1"/>
    </source>
</evidence>
<dbReference type="FunFam" id="3.20.20.10:FF:000002">
    <property type="entry name" value="Alanine racemase"/>
    <property type="match status" value="1"/>
</dbReference>
<dbReference type="AlphaFoldDB" id="A0A9E4TU56"/>
<proteinExistence type="inferred from homology"/>
<organism evidence="13 14">
    <name type="scientific">Candidatus Thiodiazotropha taylori</name>
    <dbReference type="NCBI Taxonomy" id="2792791"/>
    <lineage>
        <taxon>Bacteria</taxon>
        <taxon>Pseudomonadati</taxon>
        <taxon>Pseudomonadota</taxon>
        <taxon>Gammaproteobacteria</taxon>
        <taxon>Chromatiales</taxon>
        <taxon>Sedimenticolaceae</taxon>
        <taxon>Candidatus Thiodiazotropha</taxon>
    </lineage>
</organism>
<dbReference type="FunFam" id="2.40.37.10:FF:000002">
    <property type="entry name" value="Alanine racemase"/>
    <property type="match status" value="1"/>
</dbReference>
<keyword evidence="6 9" id="KW-0663">Pyridoxal phosphate</keyword>
<dbReference type="GO" id="GO:0008784">
    <property type="term" value="F:alanine racemase activity"/>
    <property type="evidence" value="ECO:0007669"/>
    <property type="project" value="UniProtKB-UniRule"/>
</dbReference>
<dbReference type="PROSITE" id="PS00395">
    <property type="entry name" value="ALANINE_RACEMASE"/>
    <property type="match status" value="1"/>
</dbReference>
<dbReference type="GO" id="GO:0030170">
    <property type="term" value="F:pyridoxal phosphate binding"/>
    <property type="evidence" value="ECO:0007669"/>
    <property type="project" value="UniProtKB-UniRule"/>
</dbReference>
<dbReference type="InterPro" id="IPR029066">
    <property type="entry name" value="PLP-binding_barrel"/>
</dbReference>
<feature type="active site" description="Proton acceptor; specific for L-alanine" evidence="9">
    <location>
        <position position="255"/>
    </location>
</feature>
<dbReference type="Gene3D" id="2.40.37.10">
    <property type="entry name" value="Lyase, Ornithine Decarboxylase, Chain A, domain 1"/>
    <property type="match status" value="1"/>
</dbReference>
<evidence type="ECO:0000256" key="7">
    <source>
        <dbReference type="ARBA" id="ARBA00023235"/>
    </source>
</evidence>
<evidence type="ECO:0000259" key="12">
    <source>
        <dbReference type="SMART" id="SM01005"/>
    </source>
</evidence>
<dbReference type="HAMAP" id="MF_01201">
    <property type="entry name" value="Ala_racemase"/>
    <property type="match status" value="1"/>
</dbReference>
<feature type="domain" description="Alanine racemase C-terminal" evidence="12">
    <location>
        <begin position="234"/>
        <end position="358"/>
    </location>
</feature>
<dbReference type="InterPro" id="IPR020622">
    <property type="entry name" value="Ala_racemase_pyridoxalP-BS"/>
</dbReference>
<evidence type="ECO:0000256" key="1">
    <source>
        <dbReference type="ARBA" id="ARBA00000316"/>
    </source>
</evidence>
<gene>
    <name evidence="13" type="primary">alr</name>
    <name evidence="13" type="ORF">JAY77_14605</name>
</gene>
<dbReference type="Pfam" id="PF00842">
    <property type="entry name" value="Ala_racemase_C"/>
    <property type="match status" value="1"/>
</dbReference>
<evidence type="ECO:0000256" key="3">
    <source>
        <dbReference type="ARBA" id="ARBA00004752"/>
    </source>
</evidence>
<comment type="similarity">
    <text evidence="4 9">Belongs to the alanine racemase family.</text>
</comment>
<keyword evidence="7 9" id="KW-0413">Isomerase</keyword>
<dbReference type="NCBIfam" id="TIGR00492">
    <property type="entry name" value="alr"/>
    <property type="match status" value="1"/>
</dbReference>
<dbReference type="InterPro" id="IPR001608">
    <property type="entry name" value="Ala_racemase_N"/>
</dbReference>
<dbReference type="Proteomes" id="UP000886674">
    <property type="component" value="Unassembled WGS sequence"/>
</dbReference>
<evidence type="ECO:0000313" key="14">
    <source>
        <dbReference type="Proteomes" id="UP000886674"/>
    </source>
</evidence>
<dbReference type="SUPFAM" id="SSF50621">
    <property type="entry name" value="Alanine racemase C-terminal domain-like"/>
    <property type="match status" value="1"/>
</dbReference>
<reference evidence="13" key="1">
    <citation type="journal article" date="2021" name="Proc. Natl. Acad. Sci. U.S.A.">
        <title>Global biogeography of chemosynthetic symbionts reveals both localized and globally distributed symbiont groups. .</title>
        <authorList>
            <person name="Osvatic J.T."/>
            <person name="Wilkins L.G.E."/>
            <person name="Leibrecht L."/>
            <person name="Leray M."/>
            <person name="Zauner S."/>
            <person name="Polzin J."/>
            <person name="Camacho Y."/>
            <person name="Gros O."/>
            <person name="van Gils J.A."/>
            <person name="Eisen J.A."/>
            <person name="Petersen J.M."/>
            <person name="Yuen B."/>
        </authorList>
    </citation>
    <scope>NUCLEOTIDE SEQUENCE</scope>
    <source>
        <strain evidence="13">MAGclacostrist055</strain>
    </source>
</reference>
<dbReference type="SUPFAM" id="SSF51419">
    <property type="entry name" value="PLP-binding barrel"/>
    <property type="match status" value="1"/>
</dbReference>
<feature type="modified residue" description="N6-(pyridoxal phosphate)lysine" evidence="9 10">
    <location>
        <position position="35"/>
    </location>
</feature>
<comment type="cofactor">
    <cofactor evidence="2 9 10">
        <name>pyridoxal 5'-phosphate</name>
        <dbReference type="ChEBI" id="CHEBI:597326"/>
    </cofactor>
</comment>
<dbReference type="InterPro" id="IPR011079">
    <property type="entry name" value="Ala_racemase_C"/>
</dbReference>
<sequence>MGYAPQAIIDHAALRHNLKRAKEAAKGRKVWAVIKADGYGHGMLRVADTLVEADGLAVARLDEAIGLRDAGVTQPVLVLGGCYCEDDFKKAAEASFEIVLHHGSQLDLLTMTRLKPQSLKLWIKFDTGMHRLGFEDQELSGSVAALRANPAIAALNLMTHLANADDRRDPLTKTQCALFESIDHTPFDACSIANSAGLLGHPTSLADWVRPGIMLYGVSPFIDSSAAAEGLLPAMTLQSRVIAVKDCRKGERIGYGGTFTCPEAMRVAVIAIGYGDGYPRHAPSGTPVLVSGKRLPLIGRVSMDMISVDARGLPGVKVGDEAVLWGRELPVEEIAKAAGTIAYELLCGVKKRVEFLDVNRDREG</sequence>
<comment type="caution">
    <text evidence="13">The sequence shown here is derived from an EMBL/GenBank/DDBJ whole genome shotgun (WGS) entry which is preliminary data.</text>
</comment>
<dbReference type="PANTHER" id="PTHR30511">
    <property type="entry name" value="ALANINE RACEMASE"/>
    <property type="match status" value="1"/>
</dbReference>
<protein>
    <recommendedName>
        <fullName evidence="5 9">Alanine racemase</fullName>
        <ecNumber evidence="5 9">5.1.1.1</ecNumber>
    </recommendedName>
</protein>
<dbReference type="GO" id="GO:0030632">
    <property type="term" value="P:D-alanine biosynthetic process"/>
    <property type="evidence" value="ECO:0007669"/>
    <property type="project" value="UniProtKB-UniRule"/>
</dbReference>
<feature type="binding site" evidence="9 11">
    <location>
        <position position="303"/>
    </location>
    <ligand>
        <name>substrate</name>
    </ligand>
</feature>
<comment type="pathway">
    <text evidence="8 9">Amino-acid biosynthesis; D-alanine biosynthesis; D-alanine from L-alanine: step 1/1.</text>
</comment>
<evidence type="ECO:0000256" key="4">
    <source>
        <dbReference type="ARBA" id="ARBA00007880"/>
    </source>
</evidence>
<name>A0A9E4TU56_9GAMM</name>
<feature type="binding site" evidence="9 11">
    <location>
        <position position="131"/>
    </location>
    <ligand>
        <name>substrate</name>
    </ligand>
</feature>
<evidence type="ECO:0000256" key="2">
    <source>
        <dbReference type="ARBA" id="ARBA00001933"/>
    </source>
</evidence>
<dbReference type="EMBL" id="JAEPCR010000063">
    <property type="protein sequence ID" value="MCG7979361.1"/>
    <property type="molecule type" value="Genomic_DNA"/>
</dbReference>
<accession>A0A9E4TU56</accession>
<evidence type="ECO:0000256" key="10">
    <source>
        <dbReference type="PIRSR" id="PIRSR600821-50"/>
    </source>
</evidence>
<dbReference type="PRINTS" id="PR00992">
    <property type="entry name" value="ALARACEMASE"/>
</dbReference>
<dbReference type="Gene3D" id="3.20.20.10">
    <property type="entry name" value="Alanine racemase"/>
    <property type="match status" value="1"/>
</dbReference>
<dbReference type="Pfam" id="PF01168">
    <property type="entry name" value="Ala_racemase_N"/>
    <property type="match status" value="1"/>
</dbReference>
<comment type="catalytic activity">
    <reaction evidence="1 9">
        <text>L-alanine = D-alanine</text>
        <dbReference type="Rhea" id="RHEA:20249"/>
        <dbReference type="ChEBI" id="CHEBI:57416"/>
        <dbReference type="ChEBI" id="CHEBI:57972"/>
        <dbReference type="EC" id="5.1.1.1"/>
    </reaction>
</comment>
<evidence type="ECO:0000256" key="9">
    <source>
        <dbReference type="HAMAP-Rule" id="MF_01201"/>
    </source>
</evidence>
<feature type="active site" description="Proton acceptor; specific for D-alanine" evidence="9">
    <location>
        <position position="35"/>
    </location>
</feature>
<comment type="pathway">
    <text evidence="3">Cell wall biogenesis; peptidoglycan biosynthesis.</text>
</comment>
<dbReference type="InterPro" id="IPR009006">
    <property type="entry name" value="Ala_racemase/Decarboxylase_C"/>
</dbReference>
<dbReference type="EC" id="5.1.1.1" evidence="5 9"/>
<dbReference type="GO" id="GO:0005829">
    <property type="term" value="C:cytosol"/>
    <property type="evidence" value="ECO:0007669"/>
    <property type="project" value="TreeGrafter"/>
</dbReference>